<dbReference type="InterPro" id="IPR004143">
    <property type="entry name" value="BPL_LPL_catalytic"/>
</dbReference>
<dbReference type="Proteomes" id="UP000293291">
    <property type="component" value="Unassembled WGS sequence"/>
</dbReference>
<reference evidence="2 3" key="1">
    <citation type="submission" date="2019-01" db="EMBL/GenBank/DDBJ databases">
        <title>Novel species of Nocardioides.</title>
        <authorList>
            <person name="Liu Q."/>
            <person name="Xin Y.-H."/>
        </authorList>
    </citation>
    <scope>NUCLEOTIDE SEQUENCE [LARGE SCALE GENOMIC DNA]</scope>
    <source>
        <strain evidence="2 3">CGMCC 4.6875</strain>
    </source>
</reference>
<name>A0A4Q2SET7_9ACTN</name>
<keyword evidence="3" id="KW-1185">Reference proteome</keyword>
<gene>
    <name evidence="2" type="ORF">EUA07_06905</name>
</gene>
<organism evidence="2 3">
    <name type="scientific">Nocardioides ganghwensis</name>
    <dbReference type="NCBI Taxonomy" id="252230"/>
    <lineage>
        <taxon>Bacteria</taxon>
        <taxon>Bacillati</taxon>
        <taxon>Actinomycetota</taxon>
        <taxon>Actinomycetes</taxon>
        <taxon>Propionibacteriales</taxon>
        <taxon>Nocardioidaceae</taxon>
        <taxon>Nocardioides</taxon>
    </lineage>
</organism>
<dbReference type="AlphaFoldDB" id="A0A4Q2SET7"/>
<accession>A0A4Q2SET7</accession>
<dbReference type="RefSeq" id="WP_129454262.1">
    <property type="nucleotide sequence ID" value="NZ_JACXYX010000009.1"/>
</dbReference>
<keyword evidence="2" id="KW-0436">Ligase</keyword>
<dbReference type="Pfam" id="PF21948">
    <property type="entry name" value="LplA-B_cat"/>
    <property type="match status" value="1"/>
</dbReference>
<proteinExistence type="predicted"/>
<dbReference type="Gene3D" id="3.30.930.10">
    <property type="entry name" value="Bira Bifunctional Protein, Domain 2"/>
    <property type="match status" value="1"/>
</dbReference>
<dbReference type="GO" id="GO:0016874">
    <property type="term" value="F:ligase activity"/>
    <property type="evidence" value="ECO:0007669"/>
    <property type="project" value="UniProtKB-KW"/>
</dbReference>
<dbReference type="EMBL" id="SDWU01000006">
    <property type="protein sequence ID" value="RYC03271.1"/>
    <property type="molecule type" value="Genomic_DNA"/>
</dbReference>
<dbReference type="OrthoDB" id="5243608at2"/>
<feature type="domain" description="BPL/LPL catalytic" evidence="1">
    <location>
        <begin position="17"/>
        <end position="187"/>
    </location>
</feature>
<dbReference type="InterPro" id="IPR045864">
    <property type="entry name" value="aa-tRNA-synth_II/BPL/LPL"/>
</dbReference>
<evidence type="ECO:0000313" key="2">
    <source>
        <dbReference type="EMBL" id="RYC03271.1"/>
    </source>
</evidence>
<evidence type="ECO:0000259" key="1">
    <source>
        <dbReference type="Pfam" id="PF21948"/>
    </source>
</evidence>
<comment type="caution">
    <text evidence="2">The sequence shown here is derived from an EMBL/GenBank/DDBJ whole genome shotgun (WGS) entry which is preliminary data.</text>
</comment>
<sequence>MDGAEPLHVGRLGHDEADELAITHALLRQASTGELLAAHRVYSPATPTVVFGRRDTRLPGFAAAVAAARDHGFDTAVRAVGGRAVAYTPRCVVVDHVRREPKPGDHMQHRFESYGRRCAAGLAGLGVDARVGPVPGEYCPGEHSVNARGVAKLVGTAQRVVRDAWLFSALAVVDDLDAVRAVLADVYARLELPYDPASVGSLVAERDSITSWQAGEVLLAAGGAAASTPTAVDPSTLDLAAALVRDHMTDGPPP</sequence>
<dbReference type="SUPFAM" id="SSF55681">
    <property type="entry name" value="Class II aaRS and biotin synthetases"/>
    <property type="match status" value="1"/>
</dbReference>
<evidence type="ECO:0000313" key="3">
    <source>
        <dbReference type="Proteomes" id="UP000293291"/>
    </source>
</evidence>
<protein>
    <submittedName>
        <fullName evidence="2">Lipoate--protein ligase family protein</fullName>
    </submittedName>
</protein>